<protein>
    <submittedName>
        <fullName evidence="1">Uncharacterized protein</fullName>
    </submittedName>
</protein>
<dbReference type="Proteomes" id="UP000007599">
    <property type="component" value="Chromosome I"/>
</dbReference>
<proteinExistence type="predicted"/>
<organism evidence="1 2">
    <name type="scientific">Flavobacterium indicum (strain DSM 17447 / CIP 109464 / GPTSA100-9)</name>
    <dbReference type="NCBI Taxonomy" id="1094466"/>
    <lineage>
        <taxon>Bacteria</taxon>
        <taxon>Pseudomonadati</taxon>
        <taxon>Bacteroidota</taxon>
        <taxon>Flavobacteriia</taxon>
        <taxon>Flavobacteriales</taxon>
        <taxon>Flavobacteriaceae</taxon>
        <taxon>Flavobacterium</taxon>
    </lineage>
</organism>
<dbReference type="EMBL" id="HE774682">
    <property type="protein sequence ID" value="CCG53712.1"/>
    <property type="molecule type" value="Genomic_DNA"/>
</dbReference>
<sequence>MSDIKIAGNLTIKHWEKTKKKLKPNYNHYWDQAYDFFELRICTRYLKPIDTILNIKSNNGEGFAVVNLQCSLIEMIESFVNGWINEENKWKRNNVVITNSDIGLLKKTKDPIKNVGVFISFFKNRSVFQKYNIEGDKFFWNVRCALLHETQTKNKWKIRKDIDKTGLSYLEKKEEKIIYRENFQRDLKLLIENYKKTIVNGGNFDGIPACVLRENFISKFNHICKQS</sequence>
<evidence type="ECO:0000313" key="2">
    <source>
        <dbReference type="Proteomes" id="UP000007599"/>
    </source>
</evidence>
<dbReference type="PATRIC" id="fig|1094466.5.peg.1740"/>
<accession>H8XTY2</accession>
<evidence type="ECO:0000313" key="1">
    <source>
        <dbReference type="EMBL" id="CCG53712.1"/>
    </source>
</evidence>
<gene>
    <name evidence="1" type="ordered locus">KQS_08885</name>
</gene>
<dbReference type="AlphaFoldDB" id="H8XTY2"/>
<dbReference type="KEGG" id="fin:KQS_08885"/>
<keyword evidence="2" id="KW-1185">Reference proteome</keyword>
<dbReference type="STRING" id="1094466.KQS_08885"/>
<reference evidence="2" key="2">
    <citation type="submission" date="2012-03" db="EMBL/GenBank/DDBJ databases">
        <title>Complete genome sequence of Flavobacterium indicum GPTSA100-9T, isolated from warm spring water.</title>
        <authorList>
            <person name="Barbier P."/>
            <person name="Houel A."/>
            <person name="Loux V."/>
            <person name="Poulain J."/>
            <person name="Bernardet J.-F."/>
            <person name="Touchon M."/>
            <person name="Duchaud E."/>
        </authorList>
    </citation>
    <scope>NUCLEOTIDE SEQUENCE [LARGE SCALE GENOMIC DNA]</scope>
    <source>
        <strain evidence="2">DSM 17447 / CIP 109464 / GPTSA100-9</strain>
    </source>
</reference>
<dbReference type="eggNOG" id="ENOG50319NE">
    <property type="taxonomic scope" value="Bacteria"/>
</dbReference>
<reference evidence="1 2" key="1">
    <citation type="journal article" date="2012" name="J. Bacteriol.">
        <title>Complete Genome Sequence of Flavobacterium indicum GPSTA100-9T, Isolated from Warm Spring Water.</title>
        <authorList>
            <person name="Barbier P."/>
            <person name="Houel A."/>
            <person name="Loux V."/>
            <person name="Poulain J."/>
            <person name="Bernardet J.F."/>
            <person name="Touchon M."/>
            <person name="Duchaud E."/>
        </authorList>
    </citation>
    <scope>NUCLEOTIDE SEQUENCE [LARGE SCALE GENOMIC DNA]</scope>
    <source>
        <strain evidence="2">DSM 17447 / CIP 109464 / GPTSA100-9</strain>
    </source>
</reference>
<dbReference type="RefSeq" id="WP_014388831.1">
    <property type="nucleotide sequence ID" value="NC_017025.1"/>
</dbReference>
<dbReference type="HOGENOM" id="CLU_1299048_0_0_10"/>
<name>H8XTY2_FLAIG</name>